<evidence type="ECO:0000313" key="2">
    <source>
        <dbReference type="Proteomes" id="UP000821845"/>
    </source>
</evidence>
<reference evidence="1" key="1">
    <citation type="submission" date="2020-05" db="EMBL/GenBank/DDBJ databases">
        <title>Large-scale comparative analyses of tick genomes elucidate their genetic diversity and vector capacities.</title>
        <authorList>
            <person name="Jia N."/>
            <person name="Wang J."/>
            <person name="Shi W."/>
            <person name="Du L."/>
            <person name="Sun Y."/>
            <person name="Zhan W."/>
            <person name="Jiang J."/>
            <person name="Wang Q."/>
            <person name="Zhang B."/>
            <person name="Ji P."/>
            <person name="Sakyi L.B."/>
            <person name="Cui X."/>
            <person name="Yuan T."/>
            <person name="Jiang B."/>
            <person name="Yang W."/>
            <person name="Lam T.T.-Y."/>
            <person name="Chang Q."/>
            <person name="Ding S."/>
            <person name="Wang X."/>
            <person name="Zhu J."/>
            <person name="Ruan X."/>
            <person name="Zhao L."/>
            <person name="Wei J."/>
            <person name="Que T."/>
            <person name="Du C."/>
            <person name="Cheng J."/>
            <person name="Dai P."/>
            <person name="Han X."/>
            <person name="Huang E."/>
            <person name="Gao Y."/>
            <person name="Liu J."/>
            <person name="Shao H."/>
            <person name="Ye R."/>
            <person name="Li L."/>
            <person name="Wei W."/>
            <person name="Wang X."/>
            <person name="Wang C."/>
            <person name="Yang T."/>
            <person name="Huo Q."/>
            <person name="Li W."/>
            <person name="Guo W."/>
            <person name="Chen H."/>
            <person name="Zhou L."/>
            <person name="Ni X."/>
            <person name="Tian J."/>
            <person name="Zhou Y."/>
            <person name="Sheng Y."/>
            <person name="Liu T."/>
            <person name="Pan Y."/>
            <person name="Xia L."/>
            <person name="Li J."/>
            <person name="Zhao F."/>
            <person name="Cao W."/>
        </authorList>
    </citation>
    <scope>NUCLEOTIDE SEQUENCE</scope>
    <source>
        <strain evidence="1">Hyas-2018</strain>
    </source>
</reference>
<name>A0ACB7RQR4_HYAAI</name>
<evidence type="ECO:0000313" key="1">
    <source>
        <dbReference type="EMBL" id="KAH6924161.1"/>
    </source>
</evidence>
<organism evidence="1 2">
    <name type="scientific">Hyalomma asiaticum</name>
    <name type="common">Tick</name>
    <dbReference type="NCBI Taxonomy" id="266040"/>
    <lineage>
        <taxon>Eukaryota</taxon>
        <taxon>Metazoa</taxon>
        <taxon>Ecdysozoa</taxon>
        <taxon>Arthropoda</taxon>
        <taxon>Chelicerata</taxon>
        <taxon>Arachnida</taxon>
        <taxon>Acari</taxon>
        <taxon>Parasitiformes</taxon>
        <taxon>Ixodida</taxon>
        <taxon>Ixodoidea</taxon>
        <taxon>Ixodidae</taxon>
        <taxon>Hyalomminae</taxon>
        <taxon>Hyalomma</taxon>
    </lineage>
</organism>
<proteinExistence type="predicted"/>
<protein>
    <submittedName>
        <fullName evidence="1">Uncharacterized protein</fullName>
    </submittedName>
</protein>
<gene>
    <name evidence="1" type="ORF">HPB50_013082</name>
</gene>
<keyword evidence="2" id="KW-1185">Reference proteome</keyword>
<sequence length="189" mass="20942">MVSKAQSFRNRPPEPGSIPNRPGFTTPIDDWDPRRSFPGKCHQSGPLLFPTGSTVLGPHFRSDAASQNVRYRREHLGQRPGLHNVRLRNRWKRLYHIAYAKGTVADVGPLASVHFRGRCGTAYCYCSATILSIERADELVSAAAAVPAARDLREAPLRAGCRSSPGNALRPRREWDPSPIFTTVVEAFP</sequence>
<accession>A0ACB7RQR4</accession>
<dbReference type="Proteomes" id="UP000821845">
    <property type="component" value="Chromosome 8"/>
</dbReference>
<comment type="caution">
    <text evidence="1">The sequence shown here is derived from an EMBL/GenBank/DDBJ whole genome shotgun (WGS) entry which is preliminary data.</text>
</comment>
<dbReference type="EMBL" id="CM023488">
    <property type="protein sequence ID" value="KAH6924161.1"/>
    <property type="molecule type" value="Genomic_DNA"/>
</dbReference>